<keyword evidence="6" id="KW-0399">Innate immunity</keyword>
<gene>
    <name evidence="17" type="ORF">AAFF_G00102800</name>
</gene>
<comment type="function">
    <text evidence="14">Associates with IL12B to form the pro-inflammatory cytokine IL-23 that plays different roles in innate and adaptive immunity. Released by antigen-presenting cells such as dendritic cells or macrophages, binds to a heterodimeric receptor complex composed of IL12RB1 and IL23R to activate JAK2 and TYK2 which then phosphorylate the receptor to form a docking site leading to the phosphorylation of STAT3 and STAT4. This process leads to activation of several pathways including p38 MAPK or NF-kappa-B and promotes the production of pro-inflammatory cytokines such as interleukin-17A/IL17A. In turn, participates in the early and effective intracellular bacterial clearance. Promotes the expansion and survival of T-helper 17 cells, a CD4-positive helper T-cell subset that produces IL-17, as well as other IL-17-producing cells.</text>
</comment>
<evidence type="ECO:0000313" key="17">
    <source>
        <dbReference type="EMBL" id="KAJ8390483.1"/>
    </source>
</evidence>
<name>A0AAD7RUN5_9TELE</name>
<evidence type="ECO:0000256" key="7">
    <source>
        <dbReference type="ARBA" id="ARBA00022729"/>
    </source>
</evidence>
<evidence type="ECO:0000256" key="4">
    <source>
        <dbReference type="ARBA" id="ARBA00022514"/>
    </source>
</evidence>
<keyword evidence="12" id="KW-0395">Inflammatory response</keyword>
<dbReference type="AlphaFoldDB" id="A0AAD7RUN5"/>
<dbReference type="PANTHER" id="PTHR15947:SF0">
    <property type="entry name" value="INTERLEUKIN-23 SUBUNIT ALPHA"/>
    <property type="match status" value="1"/>
</dbReference>
<dbReference type="InterPro" id="IPR009079">
    <property type="entry name" value="4_helix_cytokine-like_core"/>
</dbReference>
<dbReference type="GO" id="GO:0048771">
    <property type="term" value="P:tissue remodeling"/>
    <property type="evidence" value="ECO:0007669"/>
    <property type="project" value="UniProtKB-KW"/>
</dbReference>
<dbReference type="Gene3D" id="1.20.1250.10">
    <property type="match status" value="1"/>
</dbReference>
<keyword evidence="10" id="KW-0797">Tissue remodeling</keyword>
<evidence type="ECO:0000256" key="1">
    <source>
        <dbReference type="ARBA" id="ARBA00004613"/>
    </source>
</evidence>
<keyword evidence="7 16" id="KW-0732">Signal</keyword>
<keyword evidence="9" id="KW-0051">Antiviral defense</keyword>
<dbReference type="EMBL" id="JAINUG010000168">
    <property type="protein sequence ID" value="KAJ8390483.1"/>
    <property type="molecule type" value="Genomic_DNA"/>
</dbReference>
<dbReference type="GO" id="GO:0051607">
    <property type="term" value="P:defense response to virus"/>
    <property type="evidence" value="ECO:0007669"/>
    <property type="project" value="UniProtKB-KW"/>
</dbReference>
<feature type="chain" id="PRO_5042144242" description="Interleukin-23 subunit alpha" evidence="16">
    <location>
        <begin position="26"/>
        <end position="193"/>
    </location>
</feature>
<evidence type="ECO:0000256" key="8">
    <source>
        <dbReference type="ARBA" id="ARBA00022859"/>
    </source>
</evidence>
<dbReference type="GO" id="GO:2000330">
    <property type="term" value="P:positive regulation of T-helper 17 cell lineage commitment"/>
    <property type="evidence" value="ECO:0007669"/>
    <property type="project" value="TreeGrafter"/>
</dbReference>
<evidence type="ECO:0000256" key="10">
    <source>
        <dbReference type="ARBA" id="ARBA00023148"/>
    </source>
</evidence>
<keyword evidence="11" id="KW-1015">Disulfide bond</keyword>
<evidence type="ECO:0000256" key="3">
    <source>
        <dbReference type="ARBA" id="ARBA00015012"/>
    </source>
</evidence>
<evidence type="ECO:0000313" key="18">
    <source>
        <dbReference type="Proteomes" id="UP001221898"/>
    </source>
</evidence>
<dbReference type="GO" id="GO:0005125">
    <property type="term" value="F:cytokine activity"/>
    <property type="evidence" value="ECO:0007669"/>
    <property type="project" value="UniProtKB-KW"/>
</dbReference>
<keyword evidence="18" id="KW-1185">Reference proteome</keyword>
<evidence type="ECO:0000256" key="15">
    <source>
        <dbReference type="ARBA" id="ARBA00046461"/>
    </source>
</evidence>
<evidence type="ECO:0000256" key="14">
    <source>
        <dbReference type="ARBA" id="ARBA00045298"/>
    </source>
</evidence>
<evidence type="ECO:0000256" key="12">
    <source>
        <dbReference type="ARBA" id="ARBA00023198"/>
    </source>
</evidence>
<reference evidence="17" key="1">
    <citation type="journal article" date="2023" name="Science">
        <title>Genome structures resolve the early diversification of teleost fishes.</title>
        <authorList>
            <person name="Parey E."/>
            <person name="Louis A."/>
            <person name="Montfort J."/>
            <person name="Bouchez O."/>
            <person name="Roques C."/>
            <person name="Iampietro C."/>
            <person name="Lluch J."/>
            <person name="Castinel A."/>
            <person name="Donnadieu C."/>
            <person name="Desvignes T."/>
            <person name="Floi Bucao C."/>
            <person name="Jouanno E."/>
            <person name="Wen M."/>
            <person name="Mejri S."/>
            <person name="Dirks R."/>
            <person name="Jansen H."/>
            <person name="Henkel C."/>
            <person name="Chen W.J."/>
            <person name="Zahm M."/>
            <person name="Cabau C."/>
            <person name="Klopp C."/>
            <person name="Thompson A.W."/>
            <person name="Robinson-Rechavi M."/>
            <person name="Braasch I."/>
            <person name="Lecointre G."/>
            <person name="Bobe J."/>
            <person name="Postlethwait J.H."/>
            <person name="Berthelot C."/>
            <person name="Roest Crollius H."/>
            <person name="Guiguen Y."/>
        </authorList>
    </citation>
    <scope>NUCLEOTIDE SEQUENCE</scope>
    <source>
        <strain evidence="17">NC1722</strain>
    </source>
</reference>
<keyword evidence="4" id="KW-0202">Cytokine</keyword>
<dbReference type="InterPro" id="IPR010831">
    <property type="entry name" value="IL-23_alpha"/>
</dbReference>
<protein>
    <recommendedName>
        <fullName evidence="3">Interleukin-23 subunit alpha</fullName>
    </recommendedName>
    <alternativeName>
        <fullName evidence="13">Interleukin-23 subunit p19</fullName>
    </alternativeName>
</protein>
<evidence type="ECO:0000256" key="5">
    <source>
        <dbReference type="ARBA" id="ARBA00022525"/>
    </source>
</evidence>
<dbReference type="Pfam" id="PF16649">
    <property type="entry name" value="IL23"/>
    <property type="match status" value="1"/>
</dbReference>
<dbReference type="GO" id="GO:0070743">
    <property type="term" value="C:interleukin-23 complex"/>
    <property type="evidence" value="ECO:0007669"/>
    <property type="project" value="TreeGrafter"/>
</dbReference>
<evidence type="ECO:0000256" key="2">
    <source>
        <dbReference type="ARBA" id="ARBA00007432"/>
    </source>
</evidence>
<keyword evidence="8" id="KW-0391">Immunity</keyword>
<keyword evidence="5" id="KW-0964">Secreted</keyword>
<sequence>MQSLPHAAVVIALLLALTEIPEVNGAPIINWNICTESSIRLNKLAQHLAREVLGDSGPMYYNISDKVVLVEASDMCDPAGLKTDSKPCLQKITAALSNYSRIFQKKGLFPGSEWETAQVASTVSELLGQLRHEEPQGSTKEEPGLNEENWMQEDLQRYSVERLRSFSILAARVFAAGNPASHGNAPAAHCHQS</sequence>
<evidence type="ECO:0000256" key="6">
    <source>
        <dbReference type="ARBA" id="ARBA00022588"/>
    </source>
</evidence>
<dbReference type="PANTHER" id="PTHR15947">
    <property type="entry name" value="SGRF"/>
    <property type="match status" value="1"/>
</dbReference>
<accession>A0AAD7RUN5</accession>
<dbReference type="GO" id="GO:0042102">
    <property type="term" value="P:positive regulation of T cell proliferation"/>
    <property type="evidence" value="ECO:0007669"/>
    <property type="project" value="TreeGrafter"/>
</dbReference>
<dbReference type="Proteomes" id="UP001221898">
    <property type="component" value="Unassembled WGS sequence"/>
</dbReference>
<comment type="subcellular location">
    <subcellularLocation>
        <location evidence="1">Secreted</location>
    </subcellularLocation>
</comment>
<organism evidence="17 18">
    <name type="scientific">Aldrovandia affinis</name>
    <dbReference type="NCBI Taxonomy" id="143900"/>
    <lineage>
        <taxon>Eukaryota</taxon>
        <taxon>Metazoa</taxon>
        <taxon>Chordata</taxon>
        <taxon>Craniata</taxon>
        <taxon>Vertebrata</taxon>
        <taxon>Euteleostomi</taxon>
        <taxon>Actinopterygii</taxon>
        <taxon>Neopterygii</taxon>
        <taxon>Teleostei</taxon>
        <taxon>Notacanthiformes</taxon>
        <taxon>Halosauridae</taxon>
        <taxon>Aldrovandia</taxon>
    </lineage>
</organism>
<comment type="similarity">
    <text evidence="2">Belongs to the IL-6 superfamily.</text>
</comment>
<evidence type="ECO:0000256" key="9">
    <source>
        <dbReference type="ARBA" id="ARBA00023118"/>
    </source>
</evidence>
<comment type="subunit">
    <text evidence="15">Heterodimer with IL12B; disulfide-linked. The heterodimer is known as interleukin IL-23. Interacts with IL23R; this interaction enables recruitment of IL12RB1.</text>
</comment>
<evidence type="ECO:0000256" key="13">
    <source>
        <dbReference type="ARBA" id="ARBA00030230"/>
    </source>
</evidence>
<dbReference type="GO" id="GO:0006954">
    <property type="term" value="P:inflammatory response"/>
    <property type="evidence" value="ECO:0007669"/>
    <property type="project" value="UniProtKB-KW"/>
</dbReference>
<evidence type="ECO:0000256" key="11">
    <source>
        <dbReference type="ARBA" id="ARBA00023157"/>
    </source>
</evidence>
<evidence type="ECO:0000256" key="16">
    <source>
        <dbReference type="SAM" id="SignalP"/>
    </source>
</evidence>
<proteinExistence type="inferred from homology"/>
<dbReference type="GO" id="GO:0045087">
    <property type="term" value="P:innate immune response"/>
    <property type="evidence" value="ECO:0007669"/>
    <property type="project" value="UniProtKB-KW"/>
</dbReference>
<comment type="caution">
    <text evidence="17">The sequence shown here is derived from an EMBL/GenBank/DDBJ whole genome shotgun (WGS) entry which is preliminary data.</text>
</comment>
<feature type="signal peptide" evidence="16">
    <location>
        <begin position="1"/>
        <end position="25"/>
    </location>
</feature>